<feature type="region of interest" description="Disordered" evidence="1">
    <location>
        <begin position="65"/>
        <end position="85"/>
    </location>
</feature>
<accession>A0ABT2A6T3</accession>
<evidence type="ECO:0000313" key="3">
    <source>
        <dbReference type="Proteomes" id="UP001205560"/>
    </source>
</evidence>
<reference evidence="2 3" key="1">
    <citation type="submission" date="2022-08" db="EMBL/GenBank/DDBJ databases">
        <title>Reclassification of Massilia species as members of the genera Telluria, Duganella, Pseudoduganella, Mokoshia gen. nov. and Zemynaea gen. nov. using orthogonal and non-orthogonal genome-based approaches.</title>
        <authorList>
            <person name="Bowman J.P."/>
        </authorList>
    </citation>
    <scope>NUCLEOTIDE SEQUENCE [LARGE SCALE GENOMIC DNA]</scope>
    <source>
        <strain evidence="2 3">LMG 28164</strain>
    </source>
</reference>
<evidence type="ECO:0000256" key="1">
    <source>
        <dbReference type="SAM" id="MobiDB-lite"/>
    </source>
</evidence>
<organism evidence="2 3">
    <name type="scientific">Massilia norwichensis</name>
    <dbReference type="NCBI Taxonomy" id="1442366"/>
    <lineage>
        <taxon>Bacteria</taxon>
        <taxon>Pseudomonadati</taxon>
        <taxon>Pseudomonadota</taxon>
        <taxon>Betaproteobacteria</taxon>
        <taxon>Burkholderiales</taxon>
        <taxon>Oxalobacteraceae</taxon>
        <taxon>Telluria group</taxon>
        <taxon>Massilia</taxon>
    </lineage>
</organism>
<sequence>MSYLRINSHKVPRLYPGKRHFERRVDERTATDIDDALRADSVQAAAMAMDHLQVDVDVALRVLAGKNDDRGKKRRQADQDLPAAA</sequence>
<dbReference type="Proteomes" id="UP001205560">
    <property type="component" value="Unassembled WGS sequence"/>
</dbReference>
<name>A0ABT2A6T3_9BURK</name>
<proteinExistence type="predicted"/>
<dbReference type="RefSeq" id="WP_258845686.1">
    <property type="nucleotide sequence ID" value="NZ_JANUGX010000012.1"/>
</dbReference>
<protein>
    <submittedName>
        <fullName evidence="2">Uncharacterized protein</fullName>
    </submittedName>
</protein>
<comment type="caution">
    <text evidence="2">The sequence shown here is derived from an EMBL/GenBank/DDBJ whole genome shotgun (WGS) entry which is preliminary data.</text>
</comment>
<gene>
    <name evidence="2" type="ORF">NX782_11940</name>
</gene>
<keyword evidence="3" id="KW-1185">Reference proteome</keyword>
<dbReference type="EMBL" id="JANUGX010000012">
    <property type="protein sequence ID" value="MCS0589913.1"/>
    <property type="molecule type" value="Genomic_DNA"/>
</dbReference>
<evidence type="ECO:0000313" key="2">
    <source>
        <dbReference type="EMBL" id="MCS0589913.1"/>
    </source>
</evidence>